<evidence type="ECO:0000256" key="6">
    <source>
        <dbReference type="ARBA" id="ARBA00023136"/>
    </source>
</evidence>
<keyword evidence="5 7" id="KW-1133">Transmembrane helix</keyword>
<dbReference type="AlphaFoldDB" id="A0AAU8DTW3"/>
<feature type="transmembrane region" description="Helical" evidence="7">
    <location>
        <begin position="191"/>
        <end position="214"/>
    </location>
</feature>
<feature type="region of interest" description="Disordered" evidence="8">
    <location>
        <begin position="1"/>
        <end position="25"/>
    </location>
</feature>
<evidence type="ECO:0000313" key="10">
    <source>
        <dbReference type="EMBL" id="XCG64898.1"/>
    </source>
</evidence>
<keyword evidence="3" id="KW-1003">Cell membrane</keyword>
<dbReference type="SUPFAM" id="SSF161098">
    <property type="entry name" value="MetI-like"/>
    <property type="match status" value="1"/>
</dbReference>
<evidence type="ECO:0000256" key="2">
    <source>
        <dbReference type="ARBA" id="ARBA00022448"/>
    </source>
</evidence>
<keyword evidence="4 7" id="KW-0812">Transmembrane</keyword>
<dbReference type="PANTHER" id="PTHR43005:SF2">
    <property type="entry name" value="INTEGRAL MEMBRANE SUGAR TRANSPORT PROTEIN"/>
    <property type="match status" value="1"/>
</dbReference>
<evidence type="ECO:0000259" key="9">
    <source>
        <dbReference type="PROSITE" id="PS50928"/>
    </source>
</evidence>
<feature type="transmembrane region" description="Helical" evidence="7">
    <location>
        <begin position="96"/>
        <end position="122"/>
    </location>
</feature>
<comment type="subcellular location">
    <subcellularLocation>
        <location evidence="1 7">Cell membrane</location>
        <topology evidence="1 7">Multi-pass membrane protein</topology>
    </subcellularLocation>
</comment>
<dbReference type="EMBL" id="CP159218">
    <property type="protein sequence ID" value="XCG64898.1"/>
    <property type="molecule type" value="Genomic_DNA"/>
</dbReference>
<dbReference type="InterPro" id="IPR000515">
    <property type="entry name" value="MetI-like"/>
</dbReference>
<name>A0AAU8DTW3_9ACTN</name>
<accession>A0AAU8DTW3</accession>
<organism evidence="10">
    <name type="scientific">Nakamurella sp. A5-74</name>
    <dbReference type="NCBI Taxonomy" id="3158264"/>
    <lineage>
        <taxon>Bacteria</taxon>
        <taxon>Bacillati</taxon>
        <taxon>Actinomycetota</taxon>
        <taxon>Actinomycetes</taxon>
        <taxon>Nakamurellales</taxon>
        <taxon>Nakamurellaceae</taxon>
        <taxon>Nakamurella</taxon>
    </lineage>
</organism>
<evidence type="ECO:0000256" key="3">
    <source>
        <dbReference type="ARBA" id="ARBA00022475"/>
    </source>
</evidence>
<keyword evidence="2 7" id="KW-0813">Transport</keyword>
<feature type="compositionally biased region" description="Basic and acidic residues" evidence="8">
    <location>
        <begin position="10"/>
        <end position="20"/>
    </location>
</feature>
<keyword evidence="6 7" id="KW-0472">Membrane</keyword>
<evidence type="ECO:0000256" key="8">
    <source>
        <dbReference type="SAM" id="MobiDB-lite"/>
    </source>
</evidence>
<protein>
    <submittedName>
        <fullName evidence="10">Sugar ABC transporter permease</fullName>
    </submittedName>
</protein>
<dbReference type="Gene3D" id="1.10.3720.10">
    <property type="entry name" value="MetI-like"/>
    <property type="match status" value="1"/>
</dbReference>
<dbReference type="GO" id="GO:0055085">
    <property type="term" value="P:transmembrane transport"/>
    <property type="evidence" value="ECO:0007669"/>
    <property type="project" value="InterPro"/>
</dbReference>
<evidence type="ECO:0000256" key="4">
    <source>
        <dbReference type="ARBA" id="ARBA00022692"/>
    </source>
</evidence>
<evidence type="ECO:0000256" key="7">
    <source>
        <dbReference type="RuleBase" id="RU363032"/>
    </source>
</evidence>
<feature type="domain" description="ABC transmembrane type-1" evidence="9">
    <location>
        <begin position="97"/>
        <end position="314"/>
    </location>
</feature>
<sequence>MTTATSPTDRQSEVHGHEQTSQKVAAEVNRRAKREGWVRRAPLLPGLLFTVIVTQLPFIVTIVLSFRRWDGDRPRISGWTLRNYEQVFKDEAILSALWHTVVLTVSVVLISLVFGLCIALLLNRKFRGRGAVRTMMIAPFLIVPVAAATFFRYGVFDASNGLLAGILTSVKRLFNPDAAAATISIASSHPMLTVIITLVWQWTPFMTLILLAGLQSRPGDILEAAAVDGATPWQVFRNLTLPHMQQYLELAGLLGAIYIIQNFDAVFTLTPLNPQTQNLPYLIFRTIQADSDYGLASAQGVVVVVLTIIVATFALRTVSSLFKEENAR</sequence>
<evidence type="ECO:0000256" key="1">
    <source>
        <dbReference type="ARBA" id="ARBA00004651"/>
    </source>
</evidence>
<reference evidence="10" key="1">
    <citation type="submission" date="2024-05" db="EMBL/GenBank/DDBJ databases">
        <authorList>
            <person name="Cai S.Y."/>
            <person name="Jin L.M."/>
            <person name="Li H.R."/>
        </authorList>
    </citation>
    <scope>NUCLEOTIDE SEQUENCE</scope>
    <source>
        <strain evidence="10">A5-74</strain>
    </source>
</reference>
<dbReference type="PROSITE" id="PS50928">
    <property type="entry name" value="ABC_TM1"/>
    <property type="match status" value="1"/>
</dbReference>
<evidence type="ECO:0000256" key="5">
    <source>
        <dbReference type="ARBA" id="ARBA00022989"/>
    </source>
</evidence>
<comment type="similarity">
    <text evidence="7">Belongs to the binding-protein-dependent transport system permease family.</text>
</comment>
<feature type="transmembrane region" description="Helical" evidence="7">
    <location>
        <begin position="134"/>
        <end position="153"/>
    </location>
</feature>
<dbReference type="GO" id="GO:0005886">
    <property type="term" value="C:plasma membrane"/>
    <property type="evidence" value="ECO:0007669"/>
    <property type="project" value="UniProtKB-SubCell"/>
</dbReference>
<dbReference type="RefSeq" id="WP_353650510.1">
    <property type="nucleotide sequence ID" value="NZ_CP159218.1"/>
</dbReference>
<gene>
    <name evidence="10" type="ORF">ABLG96_06190</name>
</gene>
<dbReference type="PANTHER" id="PTHR43005">
    <property type="entry name" value="BLR7065 PROTEIN"/>
    <property type="match status" value="1"/>
</dbReference>
<dbReference type="Pfam" id="PF00528">
    <property type="entry name" value="BPD_transp_1"/>
    <property type="match status" value="1"/>
</dbReference>
<proteinExistence type="inferred from homology"/>
<feature type="transmembrane region" description="Helical" evidence="7">
    <location>
        <begin position="293"/>
        <end position="315"/>
    </location>
</feature>
<dbReference type="CDD" id="cd06261">
    <property type="entry name" value="TM_PBP2"/>
    <property type="match status" value="1"/>
</dbReference>
<feature type="transmembrane region" description="Helical" evidence="7">
    <location>
        <begin position="43"/>
        <end position="66"/>
    </location>
</feature>
<dbReference type="InterPro" id="IPR035906">
    <property type="entry name" value="MetI-like_sf"/>
</dbReference>